<feature type="transmembrane region" description="Helical" evidence="1">
    <location>
        <begin position="212"/>
        <end position="237"/>
    </location>
</feature>
<dbReference type="Proteomes" id="UP000276991">
    <property type="component" value="Unassembled WGS sequence"/>
</dbReference>
<protein>
    <submittedName>
        <fullName evidence="2">Uncharacterized protein</fullName>
    </submittedName>
</protein>
<evidence type="ECO:0000313" key="3">
    <source>
        <dbReference type="Proteomes" id="UP000276991"/>
    </source>
</evidence>
<keyword evidence="1" id="KW-1133">Transmembrane helix</keyword>
<keyword evidence="3" id="KW-1185">Reference proteome</keyword>
<feature type="transmembrane region" description="Helical" evidence="1">
    <location>
        <begin position="257"/>
        <end position="282"/>
    </location>
</feature>
<evidence type="ECO:0000313" key="2">
    <source>
        <dbReference type="EMBL" id="VBB26139.1"/>
    </source>
</evidence>
<name>A0A498S2X6_ACAVI</name>
<feature type="transmembrane region" description="Helical" evidence="1">
    <location>
        <begin position="119"/>
        <end position="145"/>
    </location>
</feature>
<dbReference type="AlphaFoldDB" id="A0A498S2X6"/>
<organism evidence="2 3">
    <name type="scientific">Acanthocheilonema viteae</name>
    <name type="common">Filarial nematode worm</name>
    <name type="synonym">Dipetalonema viteae</name>
    <dbReference type="NCBI Taxonomy" id="6277"/>
    <lineage>
        <taxon>Eukaryota</taxon>
        <taxon>Metazoa</taxon>
        <taxon>Ecdysozoa</taxon>
        <taxon>Nematoda</taxon>
        <taxon>Chromadorea</taxon>
        <taxon>Rhabditida</taxon>
        <taxon>Spirurina</taxon>
        <taxon>Spiruromorpha</taxon>
        <taxon>Filarioidea</taxon>
        <taxon>Onchocercidae</taxon>
        <taxon>Acanthocheilonema</taxon>
    </lineage>
</organism>
<dbReference type="EMBL" id="UPTC01000073">
    <property type="protein sequence ID" value="VBB26139.1"/>
    <property type="molecule type" value="Genomic_DNA"/>
</dbReference>
<keyword evidence="1" id="KW-0812">Transmembrane</keyword>
<gene>
    <name evidence="2" type="ORF">NAV_LOCUS969</name>
</gene>
<accession>A0A498S2X6</accession>
<sequence length="302" mass="35471">MMEMKKLRHLQIESMVQSERGYLLTFAIIAVTTKVIIIVGIIFALQAYWIQFDDYDIENSRQMFYKHWISETTRKEEISGIATIDFTYREGNHNKLAVTPETNANNEKILRSNLIKLPIWFNFIHFALGLIVTAGTLHATICWYFTLQPIPSILLDFCTYDLELCRRQCDTSLNEEYPLIVSNDLELVAKEVQASFNSYLSILDDKLQKLKWTMLSVCFSYILLLSIAFISPFNSFFRQVIWAKNREWTCTRLQQRLYLFLDVASVTVIILLYFGISVEYIFVNKFNLKLKECRQQLDFCLC</sequence>
<proteinExistence type="predicted"/>
<evidence type="ECO:0000256" key="1">
    <source>
        <dbReference type="SAM" id="Phobius"/>
    </source>
</evidence>
<keyword evidence="1" id="KW-0472">Membrane</keyword>
<dbReference type="OrthoDB" id="5821328at2759"/>
<reference evidence="2 3" key="1">
    <citation type="submission" date="2018-08" db="EMBL/GenBank/DDBJ databases">
        <authorList>
            <person name="Laetsch R D."/>
            <person name="Stevens L."/>
            <person name="Kumar S."/>
            <person name="Blaxter L. M."/>
        </authorList>
    </citation>
    <scope>NUCLEOTIDE SEQUENCE [LARGE SCALE GENOMIC DNA]</scope>
</reference>
<feature type="transmembrane region" description="Helical" evidence="1">
    <location>
        <begin position="21"/>
        <end position="50"/>
    </location>
</feature>